<organism evidence="1 2">
    <name type="scientific">Candidatus Schekmanbacteria bacterium RBG_13_48_7</name>
    <dbReference type="NCBI Taxonomy" id="1817878"/>
    <lineage>
        <taxon>Bacteria</taxon>
        <taxon>Candidatus Schekmaniibacteriota</taxon>
    </lineage>
</organism>
<sequence length="102" mass="11603">MEEKKGEPRKLTIQVDPNLETGIYSNTTTVMHSEAEVLIDFGMFVPGRNVIRVVSRVIMNPKHAKLFLRALKENITKYEEKFGEINILPNEAGLHMNPPVIN</sequence>
<accession>A0A1F7RWT5</accession>
<comment type="caution">
    <text evidence="1">The sequence shown here is derived from an EMBL/GenBank/DDBJ whole genome shotgun (WGS) entry which is preliminary data.</text>
</comment>
<dbReference type="Pfam" id="PF11950">
    <property type="entry name" value="DUF3467"/>
    <property type="match status" value="1"/>
</dbReference>
<dbReference type="EMBL" id="MGDD01000151">
    <property type="protein sequence ID" value="OGL46015.1"/>
    <property type="molecule type" value="Genomic_DNA"/>
</dbReference>
<dbReference type="Proteomes" id="UP000179266">
    <property type="component" value="Unassembled WGS sequence"/>
</dbReference>
<reference evidence="1 2" key="1">
    <citation type="journal article" date="2016" name="Nat. Commun.">
        <title>Thousands of microbial genomes shed light on interconnected biogeochemical processes in an aquifer system.</title>
        <authorList>
            <person name="Anantharaman K."/>
            <person name="Brown C.T."/>
            <person name="Hug L.A."/>
            <person name="Sharon I."/>
            <person name="Castelle C.J."/>
            <person name="Probst A.J."/>
            <person name="Thomas B.C."/>
            <person name="Singh A."/>
            <person name="Wilkins M.J."/>
            <person name="Karaoz U."/>
            <person name="Brodie E.L."/>
            <person name="Williams K.H."/>
            <person name="Hubbard S.S."/>
            <person name="Banfield J.F."/>
        </authorList>
    </citation>
    <scope>NUCLEOTIDE SEQUENCE [LARGE SCALE GENOMIC DNA]</scope>
</reference>
<dbReference type="InterPro" id="IPR021857">
    <property type="entry name" value="DUF3467"/>
</dbReference>
<name>A0A1F7RWT5_9BACT</name>
<protein>
    <recommendedName>
        <fullName evidence="3">DUF3467 domain-containing protein</fullName>
    </recommendedName>
</protein>
<evidence type="ECO:0000313" key="2">
    <source>
        <dbReference type="Proteomes" id="UP000179266"/>
    </source>
</evidence>
<dbReference type="AlphaFoldDB" id="A0A1F7RWT5"/>
<proteinExistence type="predicted"/>
<gene>
    <name evidence="1" type="ORF">A2161_16695</name>
</gene>
<evidence type="ECO:0000313" key="1">
    <source>
        <dbReference type="EMBL" id="OGL46015.1"/>
    </source>
</evidence>
<evidence type="ECO:0008006" key="3">
    <source>
        <dbReference type="Google" id="ProtNLM"/>
    </source>
</evidence>